<proteinExistence type="predicted"/>
<dbReference type="EMBL" id="BJYJ01000032">
    <property type="protein sequence ID" value="GEN77737.1"/>
    <property type="molecule type" value="Genomic_DNA"/>
</dbReference>
<evidence type="ECO:0000313" key="2">
    <source>
        <dbReference type="EMBL" id="GEN77737.1"/>
    </source>
</evidence>
<keyword evidence="3" id="KW-1185">Reference proteome</keyword>
<feature type="region of interest" description="Disordered" evidence="1">
    <location>
        <begin position="34"/>
        <end position="53"/>
    </location>
</feature>
<accession>A0A511YRC1</accession>
<protein>
    <submittedName>
        <fullName evidence="2">Uncharacterized protein</fullName>
    </submittedName>
</protein>
<comment type="caution">
    <text evidence="2">The sequence shown here is derived from an EMBL/GenBank/DDBJ whole genome shotgun (WGS) entry which is preliminary data.</text>
</comment>
<name>A0A511YRC1_9FLAO</name>
<organism evidence="2 3">
    <name type="scientific">Chryseobacterium hagamense</name>
    <dbReference type="NCBI Taxonomy" id="395935"/>
    <lineage>
        <taxon>Bacteria</taxon>
        <taxon>Pseudomonadati</taxon>
        <taxon>Bacteroidota</taxon>
        <taxon>Flavobacteriia</taxon>
        <taxon>Flavobacteriales</taxon>
        <taxon>Weeksellaceae</taxon>
        <taxon>Chryseobacterium group</taxon>
        <taxon>Chryseobacterium</taxon>
    </lineage>
</organism>
<sequence>MQSDLYQIRKKRCIDGQWKKYETDDDGNVWAIKNRTASDPELNRPFGTHKQLN</sequence>
<evidence type="ECO:0000256" key="1">
    <source>
        <dbReference type="SAM" id="MobiDB-lite"/>
    </source>
</evidence>
<dbReference type="Proteomes" id="UP000321863">
    <property type="component" value="Unassembled WGS sequence"/>
</dbReference>
<dbReference type="AlphaFoldDB" id="A0A511YRC1"/>
<gene>
    <name evidence="2" type="ORF">CHA01nite_34770</name>
</gene>
<reference evidence="2 3" key="1">
    <citation type="submission" date="2019-07" db="EMBL/GenBank/DDBJ databases">
        <title>Whole genome shotgun sequence of Chryseobacterium hagamense NBRC 105253.</title>
        <authorList>
            <person name="Hosoyama A."/>
            <person name="Uohara A."/>
            <person name="Ohji S."/>
            <person name="Ichikawa N."/>
        </authorList>
    </citation>
    <scope>NUCLEOTIDE SEQUENCE [LARGE SCALE GENOMIC DNA]</scope>
    <source>
        <strain evidence="2 3">NBRC 105253</strain>
    </source>
</reference>
<evidence type="ECO:0000313" key="3">
    <source>
        <dbReference type="Proteomes" id="UP000321863"/>
    </source>
</evidence>